<evidence type="ECO:0000313" key="1">
    <source>
        <dbReference type="EMBL" id="NYT28770.1"/>
    </source>
</evidence>
<dbReference type="EMBL" id="JACCHT010000024">
    <property type="protein sequence ID" value="NYT28770.1"/>
    <property type="molecule type" value="Genomic_DNA"/>
</dbReference>
<protein>
    <submittedName>
        <fullName evidence="1">Uncharacterized protein</fullName>
    </submittedName>
</protein>
<evidence type="ECO:0000313" key="2">
    <source>
        <dbReference type="Proteomes" id="UP000568751"/>
    </source>
</evidence>
<gene>
    <name evidence="1" type="ORF">H0A76_13550</name>
</gene>
<organism evidence="1 2">
    <name type="scientific">Candidatus Thiodubiliella endoseptemdiera</name>
    <dbReference type="NCBI Taxonomy" id="2738886"/>
    <lineage>
        <taxon>Bacteria</taxon>
        <taxon>Pseudomonadati</taxon>
        <taxon>Pseudomonadota</taxon>
        <taxon>Gammaproteobacteria</taxon>
        <taxon>Candidatus Pseudothioglobaceae</taxon>
        <taxon>Candidatus Thiodubiliella</taxon>
    </lineage>
</organism>
<comment type="caution">
    <text evidence="1">The sequence shown here is derived from an EMBL/GenBank/DDBJ whole genome shotgun (WGS) entry which is preliminary data.</text>
</comment>
<dbReference type="AlphaFoldDB" id="A0A853F9F8"/>
<name>A0A853F9F8_9GAMM</name>
<dbReference type="Proteomes" id="UP000568751">
    <property type="component" value="Unassembled WGS sequence"/>
</dbReference>
<reference evidence="1 2" key="1">
    <citation type="submission" date="2020-05" db="EMBL/GenBank/DDBJ databases">
        <title>Horizontal transmission and recombination maintain forever young bacterial symbiont genomes.</title>
        <authorList>
            <person name="Russell S.L."/>
            <person name="Pepper-Tunick E."/>
            <person name="Svedberg J."/>
            <person name="Byrne A."/>
            <person name="Ruelas Castillo J."/>
            <person name="Vollmers C."/>
            <person name="Beinart R.A."/>
            <person name="Corbett-Detig R."/>
        </authorList>
    </citation>
    <scope>NUCLEOTIDE SEQUENCE [LARGE SCALE GENOMIC DNA]</scope>
    <source>
        <strain evidence="1">455</strain>
    </source>
</reference>
<proteinExistence type="predicted"/>
<sequence>MATAAKFVLPIPIFLAYLIPLDVDVTGNITAKLVKLEVNLTFFAPWLPWQRPPF</sequence>
<accession>A0A853F9F8</accession>